<keyword evidence="1" id="KW-0812">Transmembrane</keyword>
<dbReference type="RefSeq" id="WP_055673420.1">
    <property type="nucleotide sequence ID" value="NZ_CXWD01000020.1"/>
</dbReference>
<evidence type="ECO:0000313" key="2">
    <source>
        <dbReference type="EMBL" id="CTQ75288.1"/>
    </source>
</evidence>
<sequence>MSFGDPFGPFRPGIGPDIVQEPPVRRPDVFIEPHLRPRPPVLLRLRNLLKILGVFGGATGVLTVLFAVPVLISEFAAIETVGVHGKILTAPQFADRLENLLIGSFIVALSLVSFFASAAIASPRLGVRDHEREPYKFECGDGHETVHPTHAKVRHV</sequence>
<dbReference type="OrthoDB" id="7678055at2"/>
<proteinExistence type="predicted"/>
<dbReference type="AlphaFoldDB" id="A0A0M7AJJ6"/>
<dbReference type="EMBL" id="CXWD01000020">
    <property type="protein sequence ID" value="CTQ75288.1"/>
    <property type="molecule type" value="Genomic_DNA"/>
</dbReference>
<evidence type="ECO:0000256" key="1">
    <source>
        <dbReference type="SAM" id="Phobius"/>
    </source>
</evidence>
<organism evidence="2 3">
    <name type="scientific">Roseibium alexandrii</name>
    <dbReference type="NCBI Taxonomy" id="388408"/>
    <lineage>
        <taxon>Bacteria</taxon>
        <taxon>Pseudomonadati</taxon>
        <taxon>Pseudomonadota</taxon>
        <taxon>Alphaproteobacteria</taxon>
        <taxon>Hyphomicrobiales</taxon>
        <taxon>Stappiaceae</taxon>
        <taxon>Roseibium</taxon>
    </lineage>
</organism>
<accession>A0A0M7AJJ6</accession>
<evidence type="ECO:0000313" key="3">
    <source>
        <dbReference type="Proteomes" id="UP000053235"/>
    </source>
</evidence>
<dbReference type="Proteomes" id="UP000053235">
    <property type="component" value="Unassembled WGS sequence"/>
</dbReference>
<keyword evidence="1" id="KW-0472">Membrane</keyword>
<keyword evidence="3" id="KW-1185">Reference proteome</keyword>
<dbReference type="STRING" id="388408.LAX5112_04174"/>
<protein>
    <submittedName>
        <fullName evidence="2">Uncharacterized protein</fullName>
    </submittedName>
</protein>
<gene>
    <name evidence="2" type="ORF">LAX5112_04174</name>
</gene>
<reference evidence="3" key="1">
    <citation type="submission" date="2015-07" db="EMBL/GenBank/DDBJ databases">
        <authorList>
            <person name="Rodrigo-Torres Lidia"/>
            <person name="Arahal R.David."/>
        </authorList>
    </citation>
    <scope>NUCLEOTIDE SEQUENCE [LARGE SCALE GENOMIC DNA]</scope>
    <source>
        <strain evidence="3">CECT 5112</strain>
    </source>
</reference>
<name>A0A0M7AJJ6_9HYPH</name>
<feature type="transmembrane region" description="Helical" evidence="1">
    <location>
        <begin position="100"/>
        <end position="122"/>
    </location>
</feature>
<keyword evidence="1" id="KW-1133">Transmembrane helix</keyword>
<feature type="transmembrane region" description="Helical" evidence="1">
    <location>
        <begin position="48"/>
        <end position="72"/>
    </location>
</feature>